<feature type="transmembrane region" description="Helical" evidence="1">
    <location>
        <begin position="198"/>
        <end position="221"/>
    </location>
</feature>
<comment type="caution">
    <text evidence="2">The sequence shown here is derived from an EMBL/GenBank/DDBJ whole genome shotgun (WGS) entry which is preliminary data.</text>
</comment>
<evidence type="ECO:0000313" key="3">
    <source>
        <dbReference type="Proteomes" id="UP000033900"/>
    </source>
</evidence>
<gene>
    <name evidence="2" type="ORF">RS84_01753</name>
</gene>
<name>A0A0M2HUH5_9MICO</name>
<keyword evidence="1" id="KW-0812">Transmembrane</keyword>
<keyword evidence="3" id="KW-1185">Reference proteome</keyword>
<dbReference type="EMBL" id="JYJB01000008">
    <property type="protein sequence ID" value="KJL48124.1"/>
    <property type="molecule type" value="Genomic_DNA"/>
</dbReference>
<proteinExistence type="predicted"/>
<accession>A0A0M2HUH5</accession>
<dbReference type="PATRIC" id="fig|273678.4.peg.1757"/>
<feature type="transmembrane region" description="Helical" evidence="1">
    <location>
        <begin position="61"/>
        <end position="80"/>
    </location>
</feature>
<organism evidence="2 3">
    <name type="scientific">Microbacterium hydrocarbonoxydans</name>
    <dbReference type="NCBI Taxonomy" id="273678"/>
    <lineage>
        <taxon>Bacteria</taxon>
        <taxon>Bacillati</taxon>
        <taxon>Actinomycetota</taxon>
        <taxon>Actinomycetes</taxon>
        <taxon>Micrococcales</taxon>
        <taxon>Microbacteriaceae</taxon>
        <taxon>Microbacterium</taxon>
    </lineage>
</organism>
<reference evidence="2 3" key="1">
    <citation type="submission" date="2015-02" db="EMBL/GenBank/DDBJ databases">
        <title>Draft genome sequences of ten Microbacterium spp. with emphasis on heavy metal contaminated environments.</title>
        <authorList>
            <person name="Corretto E."/>
        </authorList>
    </citation>
    <scope>NUCLEOTIDE SEQUENCE [LARGE SCALE GENOMIC DNA]</scope>
    <source>
        <strain evidence="2 3">SA35</strain>
    </source>
</reference>
<protein>
    <recommendedName>
        <fullName evidence="4">PH domain-containing protein</fullName>
    </recommendedName>
</protein>
<dbReference type="Proteomes" id="UP000033900">
    <property type="component" value="Unassembled WGS sequence"/>
</dbReference>
<feature type="transmembrane region" description="Helical" evidence="1">
    <location>
        <begin position="26"/>
        <end position="49"/>
    </location>
</feature>
<evidence type="ECO:0008006" key="4">
    <source>
        <dbReference type="Google" id="ProtNLM"/>
    </source>
</evidence>
<dbReference type="STRING" id="273678.RS84_01753"/>
<sequence length="342" mass="37015">MRQTERMTHVSVAPAERVFRRHPLRIALGALVLSAVLSTAALFIIPVLLPRTMNISTRGQIVLAAAIALTVAVWVGAFWLRNIRVIVRPDTVEIGRPGGTQSYPRATTAFRSKVTEHRTNGLRTGTTRALVVWTDGRETLIDLPGYSRTMFNELMAELAPIAQPPAADPVTAARERAKLPTTFRLDAAAERRVGRGSLITAIVLFAVAAVVGVLALSPGFLEGELSALVLLIPLAAVAAIGFAIGAALRYRTARSTPSQIAIGHLSIRLDETELPYAQLSRIWLTPPAYPVQRIRLDRAGGRGMTVIVGSTRVTMTPSYEEFLQALRSETAHLPGLISLDLE</sequence>
<evidence type="ECO:0000313" key="2">
    <source>
        <dbReference type="EMBL" id="KJL48124.1"/>
    </source>
</evidence>
<keyword evidence="1" id="KW-0472">Membrane</keyword>
<dbReference type="AlphaFoldDB" id="A0A0M2HUH5"/>
<evidence type="ECO:0000256" key="1">
    <source>
        <dbReference type="SAM" id="Phobius"/>
    </source>
</evidence>
<feature type="transmembrane region" description="Helical" evidence="1">
    <location>
        <begin position="227"/>
        <end position="248"/>
    </location>
</feature>
<keyword evidence="1" id="KW-1133">Transmembrane helix</keyword>